<evidence type="ECO:0000313" key="1">
    <source>
        <dbReference type="EMBL" id="KAF7262403.1"/>
    </source>
</evidence>
<keyword evidence="2" id="KW-1185">Reference proteome</keyword>
<gene>
    <name evidence="1" type="ORF">EG68_01239</name>
</gene>
<dbReference type="AlphaFoldDB" id="A0A8S9Z9Z3"/>
<comment type="caution">
    <text evidence="1">The sequence shown here is derived from an EMBL/GenBank/DDBJ whole genome shotgun (WGS) entry which is preliminary data.</text>
</comment>
<reference evidence="1" key="1">
    <citation type="submission" date="2019-07" db="EMBL/GenBank/DDBJ databases">
        <title>Annotation for the trematode Paragonimus miyazaki's.</title>
        <authorList>
            <person name="Choi Y.-J."/>
        </authorList>
    </citation>
    <scope>NUCLEOTIDE SEQUENCE</scope>
    <source>
        <strain evidence="1">Japan</strain>
    </source>
</reference>
<evidence type="ECO:0000313" key="2">
    <source>
        <dbReference type="Proteomes" id="UP000822476"/>
    </source>
</evidence>
<organism evidence="1 2">
    <name type="scientific">Paragonimus skrjabini miyazakii</name>
    <dbReference type="NCBI Taxonomy" id="59628"/>
    <lineage>
        <taxon>Eukaryota</taxon>
        <taxon>Metazoa</taxon>
        <taxon>Spiralia</taxon>
        <taxon>Lophotrochozoa</taxon>
        <taxon>Platyhelminthes</taxon>
        <taxon>Trematoda</taxon>
        <taxon>Digenea</taxon>
        <taxon>Plagiorchiida</taxon>
        <taxon>Troglotremata</taxon>
        <taxon>Troglotrematidae</taxon>
        <taxon>Paragonimus</taxon>
    </lineage>
</organism>
<proteinExistence type="predicted"/>
<protein>
    <submittedName>
        <fullName evidence="1">Uncharacterized protein</fullName>
    </submittedName>
</protein>
<accession>A0A8S9Z9Z3</accession>
<name>A0A8S9Z9Z3_9TREM</name>
<sequence>MRKAFTVARHLSRNCILTRLSILFSSSRLCRQM</sequence>
<dbReference type="EMBL" id="JTDE01000074">
    <property type="protein sequence ID" value="KAF7262403.1"/>
    <property type="molecule type" value="Genomic_DNA"/>
</dbReference>
<dbReference type="Proteomes" id="UP000822476">
    <property type="component" value="Unassembled WGS sequence"/>
</dbReference>